<dbReference type="Gene3D" id="3.60.10.10">
    <property type="entry name" value="Endonuclease/exonuclease/phosphatase"/>
    <property type="match status" value="1"/>
</dbReference>
<evidence type="ECO:0000259" key="2">
    <source>
        <dbReference type="Pfam" id="PF03372"/>
    </source>
</evidence>
<dbReference type="InterPro" id="IPR036691">
    <property type="entry name" value="Endo/exonu/phosph_ase_sf"/>
</dbReference>
<keyword evidence="1" id="KW-0732">Signal</keyword>
<name>A0A286T5P9_9GAMM</name>
<dbReference type="NCBIfam" id="NF033681">
    <property type="entry name" value="ExeM_NucH_DNase"/>
    <property type="match status" value="1"/>
</dbReference>
<dbReference type="PROSITE" id="PS00018">
    <property type="entry name" value="EF_HAND_1"/>
    <property type="match status" value="1"/>
</dbReference>
<dbReference type="Proteomes" id="UP000266313">
    <property type="component" value="Chromosome"/>
</dbReference>
<dbReference type="EMBL" id="AP017928">
    <property type="protein sequence ID" value="BBA32042.1"/>
    <property type="molecule type" value="Genomic_DNA"/>
</dbReference>
<dbReference type="CDD" id="cd10283">
    <property type="entry name" value="MnuA_DNase1-like"/>
    <property type="match status" value="1"/>
</dbReference>
<protein>
    <submittedName>
        <fullName evidence="3">Alkaline phosphatase</fullName>
    </submittedName>
</protein>
<accession>A0A286T5P9</accession>
<dbReference type="SUPFAM" id="SSF56219">
    <property type="entry name" value="DNase I-like"/>
    <property type="match status" value="1"/>
</dbReference>
<dbReference type="InterPro" id="IPR005135">
    <property type="entry name" value="Endo/exonuclease/phosphatase"/>
</dbReference>
<evidence type="ECO:0000256" key="1">
    <source>
        <dbReference type="SAM" id="SignalP"/>
    </source>
</evidence>
<dbReference type="AlphaFoldDB" id="A0A286T5P9"/>
<dbReference type="InterPro" id="IPR047971">
    <property type="entry name" value="ExeM-like"/>
</dbReference>
<evidence type="ECO:0000313" key="4">
    <source>
        <dbReference type="Proteomes" id="UP000266313"/>
    </source>
</evidence>
<evidence type="ECO:0000313" key="3">
    <source>
        <dbReference type="EMBL" id="BBA32042.1"/>
    </source>
</evidence>
<dbReference type="InterPro" id="IPR018247">
    <property type="entry name" value="EF_Hand_1_Ca_BS"/>
</dbReference>
<sequence length="831" mass="85988">MTRKVLTGAVLALLGSAGYAATPVFINEIHYDNEGTDTGEAIEIAGPAGTDLNGWKIVRYNGNGGGLYTTPGAMTSETLSGTIPDLGGTGYGAITVEYAENGLQNGAPDGIALVNALGEVVQFLSYEGVFTAGNGPAAGLASTDIGVSESSATPAGGSLQLTGAGVGYEDFTWVATTGNTFGALNDGQTFGTAPPPPSSVSLISAVQGNGLSSPVAGAAVTVEAIVIGSFQGADGLGGFFVQEEPADYDADPASSEGLFVKSTVAVAPGDRVRVSGVVTEANGLTTLNASSVELESSGNALPPATAVVLPFAGSATDRERYEGMLVYLPQTLTVTENFQLGRFGQIVLSANGRLRNPTHVALPGAAANAVAAANDLNRLLVDDGSDVQNPDPVIYPAPGLSAATTLRSGDTLTGVTGVLSYGFGAYRLLPTAEPSFVADNPRPAAPPALPGIGSLRVASFNVLNYFNGDGFGGGFPTARGAEDPAEFSRQKDKIVPAIHGLNADVIGLMEIENDDDAYPAIRDLVDSLNLHAGSSQYAYVNTGIVGTDEIRVALIYKPAKVTPVGSFAILDSSVDPDFSDTKNRPALAQAFLDKHSNKILTVAVNHLKSKGSDCNDVGDPDQGDEQGNCNLTRTKAAQALAAWLAADPTASGASEILVIGDLNAYAKEDPIQTLEQNGFVDLVRLFGGEDAYSYVFDGEAGYLDHALSGPALTHQVKGVAEWHINADEPVALDYNTNFKSAGQITSFYSADPYRSSDHDPVIVEVLVPGDLDKDGDVDTADFTRFRSALGKCPGSAGYLAEANYDGVGCVSYADYQRWYAHYSAFRAKVGL</sequence>
<feature type="chain" id="PRO_5012334957" evidence="1">
    <location>
        <begin position="21"/>
        <end position="831"/>
    </location>
</feature>
<feature type="domain" description="Endonuclease/exonuclease/phosphatase" evidence="2">
    <location>
        <begin position="459"/>
        <end position="758"/>
    </location>
</feature>
<organism evidence="3 4">
    <name type="scientific">Methylocaldum marinum</name>
    <dbReference type="NCBI Taxonomy" id="1432792"/>
    <lineage>
        <taxon>Bacteria</taxon>
        <taxon>Pseudomonadati</taxon>
        <taxon>Pseudomonadota</taxon>
        <taxon>Gammaproteobacteria</taxon>
        <taxon>Methylococcales</taxon>
        <taxon>Methylococcaceae</taxon>
        <taxon>Methylocaldum</taxon>
    </lineage>
</organism>
<dbReference type="PANTHER" id="PTHR42834">
    <property type="entry name" value="ENDONUCLEASE/EXONUCLEASE/PHOSPHATASE FAMILY PROTEIN (AFU_ORTHOLOGUE AFUA_3G09210)"/>
    <property type="match status" value="1"/>
</dbReference>
<reference evidence="3 4" key="1">
    <citation type="submission" date="2016-12" db="EMBL/GenBank/DDBJ databases">
        <title>Genome sequencing of Methylocaldum marinum.</title>
        <authorList>
            <person name="Takeuchi M."/>
            <person name="Kamagata Y."/>
            <person name="Hiraoka S."/>
            <person name="Oshima K."/>
            <person name="Hattori M."/>
            <person name="Iwasaki W."/>
        </authorList>
    </citation>
    <scope>NUCLEOTIDE SEQUENCE [LARGE SCALE GENOMIC DNA]</scope>
    <source>
        <strain evidence="3 4">S8</strain>
    </source>
</reference>
<dbReference type="KEGG" id="mmai:sS8_0073"/>
<feature type="signal peptide" evidence="1">
    <location>
        <begin position="1"/>
        <end position="20"/>
    </location>
</feature>
<dbReference type="RefSeq" id="WP_119627905.1">
    <property type="nucleotide sequence ID" value="NZ_AP017928.1"/>
</dbReference>
<gene>
    <name evidence="3" type="ORF">sS8_0073</name>
</gene>
<dbReference type="CDD" id="cd04486">
    <property type="entry name" value="YhcR_OBF_like"/>
    <property type="match status" value="1"/>
</dbReference>
<dbReference type="OrthoDB" id="9800417at2"/>
<keyword evidence="4" id="KW-1185">Reference proteome</keyword>
<dbReference type="GO" id="GO:0003824">
    <property type="term" value="F:catalytic activity"/>
    <property type="evidence" value="ECO:0007669"/>
    <property type="project" value="InterPro"/>
</dbReference>
<dbReference type="FunFam" id="3.60.10.10:FF:000072">
    <property type="entry name" value="Extracellular nuclease"/>
    <property type="match status" value="1"/>
</dbReference>
<dbReference type="PANTHER" id="PTHR42834:SF1">
    <property type="entry name" value="ENDONUCLEASE_EXONUCLEASE_PHOSPHATASE FAMILY PROTEIN (AFU_ORTHOLOGUE AFUA_3G09210)"/>
    <property type="match status" value="1"/>
</dbReference>
<proteinExistence type="predicted"/>
<dbReference type="Pfam" id="PF03372">
    <property type="entry name" value="Exo_endo_phos"/>
    <property type="match status" value="1"/>
</dbReference>